<keyword evidence="3" id="KW-1185">Reference proteome</keyword>
<keyword evidence="1" id="KW-0812">Transmembrane</keyword>
<evidence type="ECO:0000256" key="1">
    <source>
        <dbReference type="SAM" id="Phobius"/>
    </source>
</evidence>
<protein>
    <submittedName>
        <fullName evidence="2">Alpha/beta hydrolase-fold protein</fullName>
    </submittedName>
</protein>
<evidence type="ECO:0000313" key="2">
    <source>
        <dbReference type="EMBL" id="MFC5668007.1"/>
    </source>
</evidence>
<proteinExistence type="predicted"/>
<dbReference type="InterPro" id="IPR050583">
    <property type="entry name" value="Mycobacterial_A85_antigen"/>
</dbReference>
<feature type="transmembrane region" description="Helical" evidence="1">
    <location>
        <begin position="84"/>
        <end position="104"/>
    </location>
</feature>
<dbReference type="SUPFAM" id="SSF53474">
    <property type="entry name" value="alpha/beta-Hydrolases"/>
    <property type="match status" value="1"/>
</dbReference>
<dbReference type="PANTHER" id="PTHR48098">
    <property type="entry name" value="ENTEROCHELIN ESTERASE-RELATED"/>
    <property type="match status" value="1"/>
</dbReference>
<sequence length="442" mass="47470">MTTVSLALSWNPIDWPLTRGPIPYAVLAAGWGSLFVLAFAARTRGWWRRRLPAALVTAAALSLLLDTAVDDWWHPFPEGTPEYVTWWIAVALLGFALVAFRLPGTALRRKLLAAGAGALVLLMASSQVNRGFDQFPTGRVMLAGWLSKTQDLTTGKAAATIGRPPGKALEDVWQAPADLPKKGTVSSVSFPGPQSGFESRDGYVYLPPAYQATPRPLLPVVVLLAGQPGTPDDWVLYGQVAESLDAFAAKHHGLAPIVVMPDQLGSTWSNTLCLDSKIANVQTFLAVDVPAWVHANLQAAEGRKSWSIAGASMGGTCALQLAVNAPEVYGSFLDMSGQDEPTLGSREETVEAAFDGDEEKFAAVDPLQVMARKKFPDTAAAIVVGRDDNEFRPQQEKVHQAVVEAGMQAKFELMPGGHGWVIFRPGIAGQLPWLAQQTGLTR</sequence>
<name>A0ABW0XBV7_9ACTN</name>
<keyword evidence="1" id="KW-1133">Transmembrane helix</keyword>
<dbReference type="GO" id="GO:0016787">
    <property type="term" value="F:hydrolase activity"/>
    <property type="evidence" value="ECO:0007669"/>
    <property type="project" value="UniProtKB-KW"/>
</dbReference>
<keyword evidence="2" id="KW-0378">Hydrolase</keyword>
<feature type="transmembrane region" description="Helical" evidence="1">
    <location>
        <begin position="111"/>
        <end position="128"/>
    </location>
</feature>
<dbReference type="EMBL" id="JBHSOF010000076">
    <property type="protein sequence ID" value="MFC5668007.1"/>
    <property type="molecule type" value="Genomic_DNA"/>
</dbReference>
<organism evidence="2 3">
    <name type="scientific">Kitasatospora misakiensis</name>
    <dbReference type="NCBI Taxonomy" id="67330"/>
    <lineage>
        <taxon>Bacteria</taxon>
        <taxon>Bacillati</taxon>
        <taxon>Actinomycetota</taxon>
        <taxon>Actinomycetes</taxon>
        <taxon>Kitasatosporales</taxon>
        <taxon>Streptomycetaceae</taxon>
        <taxon>Kitasatospora</taxon>
    </lineage>
</organism>
<dbReference type="Proteomes" id="UP001595975">
    <property type="component" value="Unassembled WGS sequence"/>
</dbReference>
<comment type="caution">
    <text evidence="2">The sequence shown here is derived from an EMBL/GenBank/DDBJ whole genome shotgun (WGS) entry which is preliminary data.</text>
</comment>
<dbReference type="InterPro" id="IPR000801">
    <property type="entry name" value="Esterase-like"/>
</dbReference>
<feature type="transmembrane region" description="Helical" evidence="1">
    <location>
        <begin position="51"/>
        <end position="69"/>
    </location>
</feature>
<dbReference type="Gene3D" id="3.40.50.1820">
    <property type="entry name" value="alpha/beta hydrolase"/>
    <property type="match status" value="1"/>
</dbReference>
<dbReference type="Pfam" id="PF00756">
    <property type="entry name" value="Esterase"/>
    <property type="match status" value="1"/>
</dbReference>
<gene>
    <name evidence="2" type="ORF">ACFP3U_34210</name>
</gene>
<dbReference type="PANTHER" id="PTHR48098:SF1">
    <property type="entry name" value="DIACYLGLYCEROL ACYLTRANSFERASE_MYCOLYLTRANSFERASE AG85A"/>
    <property type="match status" value="1"/>
</dbReference>
<keyword evidence="1" id="KW-0472">Membrane</keyword>
<reference evidence="3" key="1">
    <citation type="journal article" date="2019" name="Int. J. Syst. Evol. Microbiol.">
        <title>The Global Catalogue of Microorganisms (GCM) 10K type strain sequencing project: providing services to taxonomists for standard genome sequencing and annotation.</title>
        <authorList>
            <consortium name="The Broad Institute Genomics Platform"/>
            <consortium name="The Broad Institute Genome Sequencing Center for Infectious Disease"/>
            <person name="Wu L."/>
            <person name="Ma J."/>
        </authorList>
    </citation>
    <scope>NUCLEOTIDE SEQUENCE [LARGE SCALE GENOMIC DNA]</scope>
    <source>
        <strain evidence="3">CGMCC 4.1437</strain>
    </source>
</reference>
<accession>A0ABW0XBV7</accession>
<evidence type="ECO:0000313" key="3">
    <source>
        <dbReference type="Proteomes" id="UP001595975"/>
    </source>
</evidence>
<dbReference type="InterPro" id="IPR029058">
    <property type="entry name" value="AB_hydrolase_fold"/>
</dbReference>
<feature type="transmembrane region" description="Helical" evidence="1">
    <location>
        <begin position="20"/>
        <end position="39"/>
    </location>
</feature>
<dbReference type="RefSeq" id="WP_380229666.1">
    <property type="nucleotide sequence ID" value="NZ_JBHSOF010000076.1"/>
</dbReference>